<dbReference type="Proteomes" id="UP001223214">
    <property type="component" value="Unassembled WGS sequence"/>
</dbReference>
<sequence length="205" mass="23348">MKQPWELNPELTQERLQQLASLIRDVRDDVVDRHDDDLGDSARATGMRAYECCRTRIARAALNSEEWPWLGIVKKDGKFTFSIKSVPVRLYRGKPGSPEERRLIPCFEALSQTSFLFEEVGDAAAIIWFFAIEVDEFKYVDRVTFTGFLEGAQVSCWEIPLNEKVPAISSIDAELPEPVKIQKPTVTVKKKEEKKVNNDDANDGQ</sequence>
<evidence type="ECO:0000313" key="2">
    <source>
        <dbReference type="Proteomes" id="UP001223214"/>
    </source>
</evidence>
<protein>
    <submittedName>
        <fullName evidence="1">Uncharacterized protein</fullName>
    </submittedName>
</protein>
<keyword evidence="2" id="KW-1185">Reference proteome</keyword>
<comment type="caution">
    <text evidence="1">The sequence shown here is derived from an EMBL/GenBank/DDBJ whole genome shotgun (WGS) entry which is preliminary data.</text>
</comment>
<reference evidence="1 2" key="1">
    <citation type="submission" date="2023-06" db="EMBL/GenBank/DDBJ databases">
        <title>Identification and characterization of antibiotic-resistant Gram-negative bacteria.</title>
        <authorList>
            <person name="Cho G.-S."/>
            <person name="Lee J."/>
            <person name="Tai E."/>
            <person name="Jeong S."/>
            <person name="Kim I."/>
            <person name="Kim B.-E."/>
            <person name="Jeong M.-I."/>
            <person name="Oh K.-K."/>
            <person name="Franz C.M.A.P."/>
        </authorList>
    </citation>
    <scope>NUCLEOTIDE SEQUENCE [LARGE SCALE GENOMIC DNA]</scope>
    <source>
        <strain evidence="1 2">V106_12</strain>
    </source>
</reference>
<organism evidence="1 2">
    <name type="scientific">Lelliottia wanjuensis</name>
    <dbReference type="NCBI Taxonomy" id="3050585"/>
    <lineage>
        <taxon>Bacteria</taxon>
        <taxon>Pseudomonadati</taxon>
        <taxon>Pseudomonadota</taxon>
        <taxon>Gammaproteobacteria</taxon>
        <taxon>Enterobacterales</taxon>
        <taxon>Enterobacteriaceae</taxon>
        <taxon>Lelliottia</taxon>
    </lineage>
</organism>
<gene>
    <name evidence="1" type="ORF">QQF32_19785</name>
</gene>
<dbReference type="EMBL" id="JASSOM010000074">
    <property type="protein sequence ID" value="MDK9365441.1"/>
    <property type="molecule type" value="Genomic_DNA"/>
</dbReference>
<evidence type="ECO:0000313" key="1">
    <source>
        <dbReference type="EMBL" id="MDK9365441.1"/>
    </source>
</evidence>
<proteinExistence type="predicted"/>
<name>A0AAP4FXD4_9ENTR</name>
<dbReference type="AlphaFoldDB" id="A0AAP4FXD4"/>
<accession>A0AAP4FXD4</accession>
<dbReference type="RefSeq" id="WP_285148434.1">
    <property type="nucleotide sequence ID" value="NZ_JASSOM010000074.1"/>
</dbReference>